<dbReference type="PANTHER" id="PTHR21083:SF0">
    <property type="entry name" value="DYNEIN AXONEMAL ASSEMBLY FACTOR 6"/>
    <property type="match status" value="1"/>
</dbReference>
<evidence type="ECO:0000256" key="1">
    <source>
        <dbReference type="ARBA" id="ARBA00008511"/>
    </source>
</evidence>
<dbReference type="GO" id="GO:0005737">
    <property type="term" value="C:cytoplasm"/>
    <property type="evidence" value="ECO:0007669"/>
    <property type="project" value="TreeGrafter"/>
</dbReference>
<dbReference type="GO" id="GO:0051087">
    <property type="term" value="F:protein-folding chaperone binding"/>
    <property type="evidence" value="ECO:0007669"/>
    <property type="project" value="InterPro"/>
</dbReference>
<accession>A0AAD7U8V1</accession>
<comment type="similarity">
    <text evidence="1">Belongs to the PIH1 family.</text>
</comment>
<dbReference type="Pfam" id="PF18201">
    <property type="entry name" value="PIH1_CS"/>
    <property type="match status" value="1"/>
</dbReference>
<evidence type="ECO:0000313" key="3">
    <source>
        <dbReference type="EMBL" id="KAJ8599920.1"/>
    </source>
</evidence>
<sequence>MSSSSSCLGQSEIGALHNLLREHQEKEDVLGPSQTQVVSVDPAAAAEAFKLKKKKEANAIWQEDEIPSEDALGFMFEPTDERQSASFEMVYKQLVNSEDVYLGTEKTPSSCHCDAIVYKISFPGHRHAELAVEVTRTTLRAESSRLKLALYLPQPVVADRGKAEWDAKTSVLSITLPLATDEW</sequence>
<dbReference type="InterPro" id="IPR041442">
    <property type="entry name" value="PIH1D1/2/3_CS-like"/>
</dbReference>
<proteinExistence type="inferred from homology"/>
<dbReference type="PANTHER" id="PTHR21083">
    <property type="entry name" value="TWISTER"/>
    <property type="match status" value="1"/>
</dbReference>
<dbReference type="GO" id="GO:0045505">
    <property type="term" value="F:dynein intermediate chain binding"/>
    <property type="evidence" value="ECO:0007669"/>
    <property type="project" value="TreeGrafter"/>
</dbReference>
<evidence type="ECO:0000259" key="2">
    <source>
        <dbReference type="Pfam" id="PF18201"/>
    </source>
</evidence>
<dbReference type="GO" id="GO:0070286">
    <property type="term" value="P:axonemal dynein complex assembly"/>
    <property type="evidence" value="ECO:0007669"/>
    <property type="project" value="InterPro"/>
</dbReference>
<dbReference type="AlphaFoldDB" id="A0AAD7U8V1"/>
<keyword evidence="4" id="KW-1185">Reference proteome</keyword>
<organism evidence="3 4">
    <name type="scientific">Chrysophaeum taylorii</name>
    <dbReference type="NCBI Taxonomy" id="2483200"/>
    <lineage>
        <taxon>Eukaryota</taxon>
        <taxon>Sar</taxon>
        <taxon>Stramenopiles</taxon>
        <taxon>Ochrophyta</taxon>
        <taxon>Pelagophyceae</taxon>
        <taxon>Pelagomonadales</taxon>
        <taxon>Pelagomonadaceae</taxon>
        <taxon>Chrysophaeum</taxon>
    </lineage>
</organism>
<gene>
    <name evidence="3" type="ORF">CTAYLR_002861</name>
</gene>
<dbReference type="InterPro" id="IPR026697">
    <property type="entry name" value="DNAAF6"/>
</dbReference>
<name>A0AAD7U8V1_9STRA</name>
<dbReference type="Proteomes" id="UP001230188">
    <property type="component" value="Unassembled WGS sequence"/>
</dbReference>
<feature type="domain" description="PIH1D1/2/3 CS-like" evidence="2">
    <location>
        <begin position="86"/>
        <end position="178"/>
    </location>
</feature>
<evidence type="ECO:0000313" key="4">
    <source>
        <dbReference type="Proteomes" id="UP001230188"/>
    </source>
</evidence>
<comment type="caution">
    <text evidence="3">The sequence shown here is derived from an EMBL/GenBank/DDBJ whole genome shotgun (WGS) entry which is preliminary data.</text>
</comment>
<dbReference type="EMBL" id="JAQMWT010000533">
    <property type="protein sequence ID" value="KAJ8599920.1"/>
    <property type="molecule type" value="Genomic_DNA"/>
</dbReference>
<reference evidence="3" key="1">
    <citation type="submission" date="2023-01" db="EMBL/GenBank/DDBJ databases">
        <title>Metagenome sequencing of chrysophaentin producing Chrysophaeum taylorii.</title>
        <authorList>
            <person name="Davison J."/>
            <person name="Bewley C."/>
        </authorList>
    </citation>
    <scope>NUCLEOTIDE SEQUENCE</scope>
    <source>
        <strain evidence="3">NIES-1699</strain>
    </source>
</reference>
<protein>
    <recommendedName>
        <fullName evidence="2">PIH1D1/2/3 CS-like domain-containing protein</fullName>
    </recommendedName>
</protein>